<protein>
    <recommendedName>
        <fullName evidence="7">Reverse transcriptase RNase H-like domain-containing protein</fullName>
    </recommendedName>
</protein>
<evidence type="ECO:0000256" key="3">
    <source>
        <dbReference type="ARBA" id="ARBA00022722"/>
    </source>
</evidence>
<dbReference type="Proteomes" id="UP000225277">
    <property type="component" value="Unassembled WGS sequence"/>
</dbReference>
<keyword evidence="4" id="KW-0255">Endonuclease</keyword>
<keyword evidence="5" id="KW-0378">Hydrolase</keyword>
<organism evidence="8 9">
    <name type="scientific">Ramularia collo-cygni</name>
    <dbReference type="NCBI Taxonomy" id="112498"/>
    <lineage>
        <taxon>Eukaryota</taxon>
        <taxon>Fungi</taxon>
        <taxon>Dikarya</taxon>
        <taxon>Ascomycota</taxon>
        <taxon>Pezizomycotina</taxon>
        <taxon>Dothideomycetes</taxon>
        <taxon>Dothideomycetidae</taxon>
        <taxon>Mycosphaerellales</taxon>
        <taxon>Mycosphaerellaceae</taxon>
        <taxon>Ramularia</taxon>
    </lineage>
</organism>
<evidence type="ECO:0000313" key="8">
    <source>
        <dbReference type="EMBL" id="CZT25197.1"/>
    </source>
</evidence>
<sequence>MYLSRQLTAAEGRYCLTEMELWGLMRVVKKIKHIVDAAPTVIAFTDHSAVVAMAKKTVIANTVSPDRLNMRLVTVSTYLSQFDNLEVVFRPGKIHKIPDVLVGELARLRREDLLHANNSKQQSQFRPHF</sequence>
<accession>A0A2D3V4H9</accession>
<dbReference type="GO" id="GO:0004519">
    <property type="term" value="F:endonuclease activity"/>
    <property type="evidence" value="ECO:0007669"/>
    <property type="project" value="UniProtKB-KW"/>
</dbReference>
<keyword evidence="9" id="KW-1185">Reference proteome</keyword>
<dbReference type="GO" id="GO:0003964">
    <property type="term" value="F:RNA-directed DNA polymerase activity"/>
    <property type="evidence" value="ECO:0007669"/>
    <property type="project" value="UniProtKB-KW"/>
</dbReference>
<gene>
    <name evidence="8" type="ORF">RCC_10926</name>
</gene>
<dbReference type="STRING" id="112498.A0A2D3V4H9"/>
<dbReference type="AlphaFoldDB" id="A0A2D3V4H9"/>
<evidence type="ECO:0000256" key="1">
    <source>
        <dbReference type="ARBA" id="ARBA00022679"/>
    </source>
</evidence>
<dbReference type="EMBL" id="FJUY01000025">
    <property type="protein sequence ID" value="CZT25197.1"/>
    <property type="molecule type" value="Genomic_DNA"/>
</dbReference>
<dbReference type="InterPro" id="IPR041373">
    <property type="entry name" value="RT_RNaseH"/>
</dbReference>
<dbReference type="RefSeq" id="XP_023631920.1">
    <property type="nucleotide sequence ID" value="XM_023776152.1"/>
</dbReference>
<dbReference type="GeneID" id="35605961"/>
<dbReference type="SUPFAM" id="SSF56672">
    <property type="entry name" value="DNA/RNA polymerases"/>
    <property type="match status" value="1"/>
</dbReference>
<dbReference type="GO" id="GO:0016787">
    <property type="term" value="F:hydrolase activity"/>
    <property type="evidence" value="ECO:0007669"/>
    <property type="project" value="UniProtKB-KW"/>
</dbReference>
<keyword evidence="3" id="KW-0540">Nuclease</keyword>
<dbReference type="Pfam" id="PF17917">
    <property type="entry name" value="RT_RNaseH"/>
    <property type="match status" value="1"/>
</dbReference>
<proteinExistence type="predicted"/>
<name>A0A2D3V4H9_9PEZI</name>
<evidence type="ECO:0000256" key="4">
    <source>
        <dbReference type="ARBA" id="ARBA00022759"/>
    </source>
</evidence>
<reference evidence="8 9" key="1">
    <citation type="submission" date="2016-03" db="EMBL/GenBank/DDBJ databases">
        <authorList>
            <person name="Ploux O."/>
        </authorList>
    </citation>
    <scope>NUCLEOTIDE SEQUENCE [LARGE SCALE GENOMIC DNA]</scope>
    <source>
        <strain evidence="8 9">URUG2</strain>
    </source>
</reference>
<evidence type="ECO:0000259" key="7">
    <source>
        <dbReference type="Pfam" id="PF17917"/>
    </source>
</evidence>
<dbReference type="OrthoDB" id="5599418at2759"/>
<keyword evidence="1" id="KW-0808">Transferase</keyword>
<keyword evidence="6" id="KW-0695">RNA-directed DNA polymerase</keyword>
<evidence type="ECO:0000256" key="2">
    <source>
        <dbReference type="ARBA" id="ARBA00022695"/>
    </source>
</evidence>
<feature type="domain" description="Reverse transcriptase RNase H-like" evidence="7">
    <location>
        <begin position="2"/>
        <end position="58"/>
    </location>
</feature>
<dbReference type="InterPro" id="IPR043502">
    <property type="entry name" value="DNA/RNA_pol_sf"/>
</dbReference>
<evidence type="ECO:0000256" key="5">
    <source>
        <dbReference type="ARBA" id="ARBA00022801"/>
    </source>
</evidence>
<evidence type="ECO:0000256" key="6">
    <source>
        <dbReference type="ARBA" id="ARBA00022918"/>
    </source>
</evidence>
<keyword evidence="2" id="KW-0548">Nucleotidyltransferase</keyword>
<evidence type="ECO:0000313" key="9">
    <source>
        <dbReference type="Proteomes" id="UP000225277"/>
    </source>
</evidence>